<dbReference type="InterPro" id="IPR052894">
    <property type="entry name" value="AsmA-related"/>
</dbReference>
<dbReference type="PANTHER" id="PTHR30441">
    <property type="entry name" value="DUF748 DOMAIN-CONTAINING PROTEIN"/>
    <property type="match status" value="1"/>
</dbReference>
<accession>A0ABT7VSC0</accession>
<dbReference type="EMBL" id="JAUCGM010000202">
    <property type="protein sequence ID" value="MDM8562568.1"/>
    <property type="molecule type" value="Genomic_DNA"/>
</dbReference>
<reference evidence="1" key="1">
    <citation type="submission" date="2023-06" db="EMBL/GenBank/DDBJ databases">
        <title>Uncultivated large filamentous bacteria from sulfidic sediments reveal new species and different genomic features in energy metabolism and defense.</title>
        <authorList>
            <person name="Fonseca A."/>
        </authorList>
    </citation>
    <scope>NUCLEOTIDE SEQUENCE</scope>
    <source>
        <strain evidence="1">HSG4</strain>
    </source>
</reference>
<comment type="caution">
    <text evidence="1">The sequence shown here is derived from an EMBL/GenBank/DDBJ whole genome shotgun (WGS) entry which is preliminary data.</text>
</comment>
<name>A0ABT7VSC0_9GAMM</name>
<gene>
    <name evidence="1" type="ORF">QUF54_04360</name>
</gene>
<dbReference type="Proteomes" id="UP001171945">
    <property type="component" value="Unassembled WGS sequence"/>
</dbReference>
<evidence type="ECO:0000313" key="2">
    <source>
        <dbReference type="Proteomes" id="UP001171945"/>
    </source>
</evidence>
<proteinExistence type="predicted"/>
<evidence type="ECO:0008006" key="3">
    <source>
        <dbReference type="Google" id="ProtNLM"/>
    </source>
</evidence>
<protein>
    <recommendedName>
        <fullName evidence="3">AsmA family protein</fullName>
    </recommendedName>
</protein>
<organism evidence="1 2">
    <name type="scientific">Candidatus Marithioploca araucensis</name>
    <dbReference type="NCBI Taxonomy" id="70273"/>
    <lineage>
        <taxon>Bacteria</taxon>
        <taxon>Pseudomonadati</taxon>
        <taxon>Pseudomonadota</taxon>
        <taxon>Gammaproteobacteria</taxon>
        <taxon>Thiotrichales</taxon>
        <taxon>Thiotrichaceae</taxon>
        <taxon>Candidatus Marithioploca</taxon>
    </lineage>
</organism>
<evidence type="ECO:0000313" key="1">
    <source>
        <dbReference type="EMBL" id="MDM8562568.1"/>
    </source>
</evidence>
<keyword evidence="2" id="KW-1185">Reference proteome</keyword>
<sequence length="387" mass="42853">MNLNGELNVKQFSPPTASGSLELAPFNLRRVLKQLEKVEVLPALSLPDETLLPLKTAALKTQFNVYKANKVNLKNLQLSVDDNQLETPQMKFDLSQETLDSGAFSLQALGVHITGKINATQLLKKPTAKGKLTLAPFNPQKLLKRLNQAPLELPAPFKLTPAALQTRLSVTPENVVLRDLQITVDENKLNSEQVNFNWNKDTLTLDHFVLNVLGAKLKGNLSAKQFSTQPTLQASLELAKLNPRVVLKRLGHLPETTDPTALNSLALETELQGDFSQINLDKIKISLDNSQLHGNCHIKAFKKPIIAFNLTLDNIDIARYLSPQEENAKPLSGEDIVLPLGILSALNLNGTLKVGELKTDQMKIKDLQLDVETWEDQIKLTPKDSEL</sequence>
<dbReference type="PANTHER" id="PTHR30441:SF4">
    <property type="entry name" value="PROTEIN ASMA"/>
    <property type="match status" value="1"/>
</dbReference>